<protein>
    <submittedName>
        <fullName evidence="1">Uncharacterized protein</fullName>
    </submittedName>
</protein>
<reference evidence="1 2" key="1">
    <citation type="submission" date="2018-04" db="EMBL/GenBank/DDBJ databases">
        <title>Novel Campyloabacter and Helicobacter Species and Strains.</title>
        <authorList>
            <person name="Mannion A.J."/>
            <person name="Shen Z."/>
            <person name="Fox J.G."/>
        </authorList>
    </citation>
    <scope>NUCLEOTIDE SEQUENCE [LARGE SCALE GENOMIC DNA]</scope>
    <source>
        <strain evidence="1 2">MIT 17-337</strain>
    </source>
</reference>
<dbReference type="OrthoDB" id="5321927at2"/>
<comment type="caution">
    <text evidence="1">The sequence shown here is derived from an EMBL/GenBank/DDBJ whole genome shotgun (WGS) entry which is preliminary data.</text>
</comment>
<name>A0A3D8I6V7_9HELI</name>
<dbReference type="RefSeq" id="WP_112052510.1">
    <property type="nucleotide sequence ID" value="NZ_NXLQ01000078.1"/>
</dbReference>
<proteinExistence type="predicted"/>
<gene>
    <name evidence="1" type="ORF">CQA53_10670</name>
</gene>
<evidence type="ECO:0000313" key="2">
    <source>
        <dbReference type="Proteomes" id="UP000256379"/>
    </source>
</evidence>
<dbReference type="EMBL" id="NXLQ01000078">
    <property type="protein sequence ID" value="RDU60857.1"/>
    <property type="molecule type" value="Genomic_DNA"/>
</dbReference>
<evidence type="ECO:0000313" key="1">
    <source>
        <dbReference type="EMBL" id="RDU60857.1"/>
    </source>
</evidence>
<dbReference type="AlphaFoldDB" id="A0A3D8I6V7"/>
<dbReference type="Proteomes" id="UP000256379">
    <property type="component" value="Unassembled WGS sequence"/>
</dbReference>
<keyword evidence="2" id="KW-1185">Reference proteome</keyword>
<accession>A0A3D8I6V7</accession>
<sequence>MKNFFVILLLIAPISSLGRSYCYDETKAYSESISFERYRFTKDPVKYYKRWALMYCLGYTSNERKMHHMPKCKERKEIENPSHIDNMVKTCGIEPLEEIKTYLDKEYLPFDSLGKVNNCFYGVYENKEFQERLETIVSKHCK</sequence>
<organism evidence="1 2">
    <name type="scientific">Helicobacter didelphidarum</name>
    <dbReference type="NCBI Taxonomy" id="2040648"/>
    <lineage>
        <taxon>Bacteria</taxon>
        <taxon>Pseudomonadati</taxon>
        <taxon>Campylobacterota</taxon>
        <taxon>Epsilonproteobacteria</taxon>
        <taxon>Campylobacterales</taxon>
        <taxon>Helicobacteraceae</taxon>
        <taxon>Helicobacter</taxon>
    </lineage>
</organism>